<dbReference type="OrthoDB" id="10427957at2759"/>
<organism evidence="1 2">
    <name type="scientific">Galdieria partita</name>
    <dbReference type="NCBI Taxonomy" id="83374"/>
    <lineage>
        <taxon>Eukaryota</taxon>
        <taxon>Rhodophyta</taxon>
        <taxon>Bangiophyceae</taxon>
        <taxon>Galdieriales</taxon>
        <taxon>Galdieriaceae</taxon>
        <taxon>Galdieria</taxon>
    </lineage>
</organism>
<dbReference type="AlphaFoldDB" id="A0A9C7PTF0"/>
<reference evidence="1" key="2">
    <citation type="submission" date="2022-01" db="EMBL/GenBank/DDBJ databases">
        <authorList>
            <person name="Hirooka S."/>
            <person name="Miyagishima S.Y."/>
        </authorList>
    </citation>
    <scope>NUCLEOTIDE SEQUENCE</scope>
    <source>
        <strain evidence="1">NBRC 102759</strain>
    </source>
</reference>
<evidence type="ECO:0000313" key="2">
    <source>
        <dbReference type="Proteomes" id="UP001061958"/>
    </source>
</evidence>
<proteinExistence type="predicted"/>
<dbReference type="EMBL" id="BQMJ01000016">
    <property type="protein sequence ID" value="GJQ10458.1"/>
    <property type="molecule type" value="Genomic_DNA"/>
</dbReference>
<gene>
    <name evidence="1" type="ORF">GpartN1_g2249.t1</name>
</gene>
<sequence>MTENENNHSVVRCLNQETIQNFEYSQHLPYSLSDSDLERLLKQSLDFLDDNKVLKDIGLFPIPEEEEESLQHYVEAMAVPRRDMKVEKVTNIVGVIWNRVQKSA</sequence>
<evidence type="ECO:0000313" key="1">
    <source>
        <dbReference type="EMBL" id="GJQ10458.1"/>
    </source>
</evidence>
<dbReference type="Proteomes" id="UP001061958">
    <property type="component" value="Unassembled WGS sequence"/>
</dbReference>
<reference evidence="1" key="1">
    <citation type="journal article" date="2022" name="Proc. Natl. Acad. Sci. U.S.A.">
        <title>Life cycle and functional genomics of the unicellular red alga Galdieria for elucidating algal and plant evolution and industrial use.</title>
        <authorList>
            <person name="Hirooka S."/>
            <person name="Itabashi T."/>
            <person name="Ichinose T.M."/>
            <person name="Onuma R."/>
            <person name="Fujiwara T."/>
            <person name="Yamashita S."/>
            <person name="Jong L.W."/>
            <person name="Tomita R."/>
            <person name="Iwane A.H."/>
            <person name="Miyagishima S.Y."/>
        </authorList>
    </citation>
    <scope>NUCLEOTIDE SEQUENCE</scope>
    <source>
        <strain evidence="1">NBRC 102759</strain>
    </source>
</reference>
<name>A0A9C7PTF0_9RHOD</name>
<protein>
    <submittedName>
        <fullName evidence="1">Uncharacterized protein</fullName>
    </submittedName>
</protein>
<comment type="caution">
    <text evidence="1">The sequence shown here is derived from an EMBL/GenBank/DDBJ whole genome shotgun (WGS) entry which is preliminary data.</text>
</comment>
<accession>A0A9C7PTF0</accession>
<keyword evidence="2" id="KW-1185">Reference proteome</keyword>